<feature type="signal peptide" evidence="1">
    <location>
        <begin position="1"/>
        <end position="22"/>
    </location>
</feature>
<accession>A0A6A3CZP2</accession>
<dbReference type="Pfam" id="PF03181">
    <property type="entry name" value="BURP"/>
    <property type="match status" value="1"/>
</dbReference>
<proteinExistence type="predicted"/>
<protein>
    <submittedName>
        <fullName evidence="3">BURP domain-containing protein</fullName>
    </submittedName>
</protein>
<evidence type="ECO:0000256" key="1">
    <source>
        <dbReference type="SAM" id="SignalP"/>
    </source>
</evidence>
<keyword evidence="4" id="KW-1185">Reference proteome</keyword>
<dbReference type="AlphaFoldDB" id="A0A6A3CZP2"/>
<dbReference type="InterPro" id="IPR004873">
    <property type="entry name" value="BURP_dom"/>
</dbReference>
<dbReference type="EMBL" id="VEPZ02000060">
    <property type="protein sequence ID" value="KAE8734770.1"/>
    <property type="molecule type" value="Genomic_DNA"/>
</dbReference>
<evidence type="ECO:0000313" key="3">
    <source>
        <dbReference type="EMBL" id="KAE8734770.1"/>
    </source>
</evidence>
<name>A0A6A3CZP2_HIBSY</name>
<gene>
    <name evidence="3" type="ORF">F3Y22_tig00000715pilonHSYRG00161</name>
</gene>
<dbReference type="PANTHER" id="PTHR31236">
    <property type="entry name" value="BURP DOMAIN PROTEIN USPL1-LIKE"/>
    <property type="match status" value="1"/>
</dbReference>
<feature type="domain" description="BURP" evidence="2">
    <location>
        <begin position="182"/>
        <end position="392"/>
    </location>
</feature>
<dbReference type="PANTHER" id="PTHR31236:SF58">
    <property type="entry name" value="POLYGALACTURONASE NON-CATALYTIC SUBUNIT AROGP2-LIKE"/>
    <property type="match status" value="1"/>
</dbReference>
<sequence length="392" mass="44076">MESNSIFILFLLIQLAVCRASALPPEDYWDSVFPRTPMPNALKQLLYQPEPGKKDHSIPWIQDSLNSNIDEGNSVFKVGAYNYIIDPSKERSAKVDGDGVPSKQFRVGAYNYISNPSLKKSVNVDGDEEPNKQFRVGAYNYKMDPSKKFNSATVDGHDVASEQFRGNENSLHGNAAMNETMYFFQEDLHPGNMVKLPILTKEKDSATFLTQQVADSIPFSTEKFPEILNYFSFESESIEAKSMEQTIKGCEREVMQGEHMFCATSFESFVGSSVSMLGENIQLLANELEKEPNEPVFTIGRGIQNMGEEELVCHKMQYPYAVFLCHSIDRTVVYKVPLVGTDGTKAKALAICHKDTSAWSPNHPAFQILNIKPGTVPICHFVIRDTLIWVRK</sequence>
<dbReference type="SMART" id="SM01045">
    <property type="entry name" value="BURP"/>
    <property type="match status" value="1"/>
</dbReference>
<dbReference type="PROSITE" id="PS51277">
    <property type="entry name" value="BURP"/>
    <property type="match status" value="1"/>
</dbReference>
<organism evidence="3 4">
    <name type="scientific">Hibiscus syriacus</name>
    <name type="common">Rose of Sharon</name>
    <dbReference type="NCBI Taxonomy" id="106335"/>
    <lineage>
        <taxon>Eukaryota</taxon>
        <taxon>Viridiplantae</taxon>
        <taxon>Streptophyta</taxon>
        <taxon>Embryophyta</taxon>
        <taxon>Tracheophyta</taxon>
        <taxon>Spermatophyta</taxon>
        <taxon>Magnoliopsida</taxon>
        <taxon>eudicotyledons</taxon>
        <taxon>Gunneridae</taxon>
        <taxon>Pentapetalae</taxon>
        <taxon>rosids</taxon>
        <taxon>malvids</taxon>
        <taxon>Malvales</taxon>
        <taxon>Malvaceae</taxon>
        <taxon>Malvoideae</taxon>
        <taxon>Hibiscus</taxon>
    </lineage>
</organism>
<dbReference type="Proteomes" id="UP000436088">
    <property type="component" value="Unassembled WGS sequence"/>
</dbReference>
<reference evidence="3" key="1">
    <citation type="submission" date="2019-09" db="EMBL/GenBank/DDBJ databases">
        <title>Draft genome information of white flower Hibiscus syriacus.</title>
        <authorList>
            <person name="Kim Y.-M."/>
        </authorList>
    </citation>
    <scope>NUCLEOTIDE SEQUENCE [LARGE SCALE GENOMIC DNA]</scope>
    <source>
        <strain evidence="3">YM2019G1</strain>
    </source>
</reference>
<keyword evidence="1" id="KW-0732">Signal</keyword>
<feature type="chain" id="PRO_5025345242" evidence="1">
    <location>
        <begin position="23"/>
        <end position="392"/>
    </location>
</feature>
<evidence type="ECO:0000313" key="4">
    <source>
        <dbReference type="Proteomes" id="UP000436088"/>
    </source>
</evidence>
<evidence type="ECO:0000259" key="2">
    <source>
        <dbReference type="PROSITE" id="PS51277"/>
    </source>
</evidence>
<dbReference type="InterPro" id="IPR044816">
    <property type="entry name" value="BURP"/>
</dbReference>
<comment type="caution">
    <text evidence="3">The sequence shown here is derived from an EMBL/GenBank/DDBJ whole genome shotgun (WGS) entry which is preliminary data.</text>
</comment>